<dbReference type="Pfam" id="PF01497">
    <property type="entry name" value="Peripla_BP_2"/>
    <property type="match status" value="1"/>
</dbReference>
<evidence type="ECO:0000256" key="1">
    <source>
        <dbReference type="ARBA" id="ARBA00008814"/>
    </source>
</evidence>
<dbReference type="PANTHER" id="PTHR30535">
    <property type="entry name" value="VITAMIN B12-BINDING PROTEIN"/>
    <property type="match status" value="1"/>
</dbReference>
<evidence type="ECO:0000313" key="5">
    <source>
        <dbReference type="Proteomes" id="UP000623172"/>
    </source>
</evidence>
<evidence type="ECO:0000256" key="2">
    <source>
        <dbReference type="SAM" id="SignalP"/>
    </source>
</evidence>
<dbReference type="EMBL" id="JACRSR010000002">
    <property type="protein sequence ID" value="MBC8531721.1"/>
    <property type="molecule type" value="Genomic_DNA"/>
</dbReference>
<dbReference type="AlphaFoldDB" id="A0A926D520"/>
<feature type="chain" id="PRO_5037647776" evidence="2">
    <location>
        <begin position="20"/>
        <end position="305"/>
    </location>
</feature>
<dbReference type="PROSITE" id="PS50983">
    <property type="entry name" value="FE_B12_PBP"/>
    <property type="match status" value="1"/>
</dbReference>
<evidence type="ECO:0000313" key="4">
    <source>
        <dbReference type="EMBL" id="MBC8531721.1"/>
    </source>
</evidence>
<organism evidence="4 5">
    <name type="scientific">Gehongia tenuis</name>
    <dbReference type="NCBI Taxonomy" id="2763655"/>
    <lineage>
        <taxon>Bacteria</taxon>
        <taxon>Bacillati</taxon>
        <taxon>Bacillota</taxon>
        <taxon>Clostridia</taxon>
        <taxon>Christensenellales</taxon>
        <taxon>Christensenellaceae</taxon>
        <taxon>Gehongia</taxon>
    </lineage>
</organism>
<feature type="domain" description="Fe/B12 periplasmic-binding" evidence="3">
    <location>
        <begin position="49"/>
        <end position="305"/>
    </location>
</feature>
<dbReference type="Gene3D" id="3.40.50.1980">
    <property type="entry name" value="Nitrogenase molybdenum iron protein domain"/>
    <property type="match status" value="2"/>
</dbReference>
<gene>
    <name evidence="4" type="ORF">H8696_07650</name>
</gene>
<reference evidence="4" key="1">
    <citation type="submission" date="2020-08" db="EMBL/GenBank/DDBJ databases">
        <title>Genome public.</title>
        <authorList>
            <person name="Liu C."/>
            <person name="Sun Q."/>
        </authorList>
    </citation>
    <scope>NUCLEOTIDE SEQUENCE</scope>
    <source>
        <strain evidence="4">NSJ-53</strain>
    </source>
</reference>
<accession>A0A926D520</accession>
<comment type="caution">
    <text evidence="4">The sequence shown here is derived from an EMBL/GenBank/DDBJ whole genome shotgun (WGS) entry which is preliminary data.</text>
</comment>
<keyword evidence="2" id="KW-0732">Signal</keyword>
<dbReference type="InterPro" id="IPR002491">
    <property type="entry name" value="ABC_transptr_periplasmic_BD"/>
</dbReference>
<proteinExistence type="inferred from homology"/>
<evidence type="ECO:0000259" key="3">
    <source>
        <dbReference type="PROSITE" id="PS50983"/>
    </source>
</evidence>
<dbReference type="GO" id="GO:0071281">
    <property type="term" value="P:cellular response to iron ion"/>
    <property type="evidence" value="ECO:0007669"/>
    <property type="project" value="TreeGrafter"/>
</dbReference>
<feature type="signal peptide" evidence="2">
    <location>
        <begin position="1"/>
        <end position="19"/>
    </location>
</feature>
<protein>
    <submittedName>
        <fullName evidence="4">ABC transporter substrate-binding protein</fullName>
    </submittedName>
</protein>
<dbReference type="InterPro" id="IPR050902">
    <property type="entry name" value="ABC_Transporter_SBP"/>
</dbReference>
<sequence length="305" mass="33378">MKKWIAFAIAFLMAASVLAACTPTFGSDRNHTFTDDLDREVRLNGMPKKVVALMGSYAETWLLAGGALAGTTSDAVDERKLDLGEDVQIVGTVKEPNLEQVLALSPDFVILSADIQGHVKAGETLEAAGIPHAYFKVELFSDYLSMLQRLTGITGREDLYESNGLAVQRQIDEVLAGRPDERPTVLFIRAFSTGAKAKGDDNMTGAMLKDLGADNIAARHASLLEEISMEEIIAEDPDFILVTTMGGTEEALAALKESVQQNPAWNELSAVKNDRYIVLPKDLFHYKPNARWGEAYEELAKILYP</sequence>
<dbReference type="PROSITE" id="PS51257">
    <property type="entry name" value="PROKAR_LIPOPROTEIN"/>
    <property type="match status" value="1"/>
</dbReference>
<name>A0A926D520_9FIRM</name>
<dbReference type="SUPFAM" id="SSF53807">
    <property type="entry name" value="Helical backbone' metal receptor"/>
    <property type="match status" value="1"/>
</dbReference>
<comment type="similarity">
    <text evidence="1">Belongs to the bacterial solute-binding protein 8 family.</text>
</comment>
<dbReference type="RefSeq" id="WP_249316330.1">
    <property type="nucleotide sequence ID" value="NZ_JACRSR010000002.1"/>
</dbReference>
<dbReference type="Proteomes" id="UP000623172">
    <property type="component" value="Unassembled WGS sequence"/>
</dbReference>
<dbReference type="PANTHER" id="PTHR30535:SF34">
    <property type="entry name" value="MOLYBDATE-BINDING PROTEIN MOLA"/>
    <property type="match status" value="1"/>
</dbReference>
<keyword evidence="5" id="KW-1185">Reference proteome</keyword>